<protein>
    <submittedName>
        <fullName evidence="3">Uncharacterized protein</fullName>
    </submittedName>
</protein>
<keyword evidence="2" id="KW-0472">Membrane</keyword>
<dbReference type="GeneID" id="20236966"/>
<feature type="region of interest" description="Disordered" evidence="1">
    <location>
        <begin position="385"/>
        <end position="434"/>
    </location>
</feature>
<accession>V4BBN6</accession>
<keyword evidence="4" id="KW-1185">Reference proteome</keyword>
<feature type="compositionally biased region" description="Polar residues" evidence="1">
    <location>
        <begin position="205"/>
        <end position="214"/>
    </location>
</feature>
<dbReference type="EMBL" id="KB199651">
    <property type="protein sequence ID" value="ESP04996.1"/>
    <property type="molecule type" value="Genomic_DNA"/>
</dbReference>
<dbReference type="KEGG" id="lgi:LOTGIDRAFT_156243"/>
<gene>
    <name evidence="3" type="ORF">LOTGIDRAFT_156243</name>
</gene>
<feature type="compositionally biased region" description="Basic and acidic residues" evidence="1">
    <location>
        <begin position="128"/>
        <end position="157"/>
    </location>
</feature>
<feature type="region of interest" description="Disordered" evidence="1">
    <location>
        <begin position="1"/>
        <end position="247"/>
    </location>
</feature>
<dbReference type="HOGENOM" id="CLU_390448_0_0_1"/>
<organism evidence="3 4">
    <name type="scientific">Lottia gigantea</name>
    <name type="common">Giant owl limpet</name>
    <dbReference type="NCBI Taxonomy" id="225164"/>
    <lineage>
        <taxon>Eukaryota</taxon>
        <taxon>Metazoa</taxon>
        <taxon>Spiralia</taxon>
        <taxon>Lophotrochozoa</taxon>
        <taxon>Mollusca</taxon>
        <taxon>Gastropoda</taxon>
        <taxon>Patellogastropoda</taxon>
        <taxon>Lottioidea</taxon>
        <taxon>Lottiidae</taxon>
        <taxon>Lottia</taxon>
    </lineage>
</organism>
<evidence type="ECO:0000256" key="2">
    <source>
        <dbReference type="SAM" id="Phobius"/>
    </source>
</evidence>
<dbReference type="AlphaFoldDB" id="V4BBN6"/>
<feature type="compositionally biased region" description="Basic and acidic residues" evidence="1">
    <location>
        <begin position="53"/>
        <end position="74"/>
    </location>
</feature>
<feature type="compositionally biased region" description="Basic and acidic residues" evidence="1">
    <location>
        <begin position="1"/>
        <end position="12"/>
    </location>
</feature>
<sequence>MYRSDRRNDHLQLELNSRINKPLRGQESADEIRQDRRTRRHGRQEALPPLNLADDREGPSDYYGDRSPRSRDQYDERDEASNNYHQTEERLDRRRPNRYSAAERQRRPDEISESPRYKDSDAYANDLGVDRRVSDRRQEPRLPIKIDNERRFEHDIAEPSTPESTVDTYPRGVGRVINKFEKKLANPGGNPSFRRQERHADDSFSPESSGNFSPRSFDIRQDDEFRGNPVRRTDSRNRYNDVGKPRDQAIEASNFLDVATRLPKREPSIIREESPYKHSRQDSAASSIVYPPVEKRLYQELRPPGAIRVYPDRKRDSDLSELDEAVTEFPGYPSTDNRRMRLEDKADLLRRDIRPYGSPQTQVNPAFDGYIDEDVELDIDPYREKTKRVSPREDSPDWKIYSGREDQPREYANTGDNYGTREFPRPRSSEYSNSPREAIQNYAPVRVHKNSEVRAIEELDKVIDYADHPRSNFTMSSTKANGYSNIPENYKVYGPANDGRSSVYSSRLDTSVVRSRKETRHQSLHPCMVFLLIVAGMFIIWDAVNDWLFFIRNQNWICSSNVSLSRDPYNLTFGNLSLVCDEKRELFRVLVVIATAWGSLISVLQIINIMVTMVTGLRSGKVRAMSGLSELLLAIILREIPQMLLVLFLNFPCDCGEDARLITTLVIGGGFLSSVVRFLTTFRSCLVAQQPSLRGRHSLKHMKKSIA</sequence>
<feature type="transmembrane region" description="Helical" evidence="2">
    <location>
        <begin position="524"/>
        <end position="544"/>
    </location>
</feature>
<dbReference type="Proteomes" id="UP000030746">
    <property type="component" value="Unassembled WGS sequence"/>
</dbReference>
<keyword evidence="2" id="KW-1133">Transmembrane helix</keyword>
<evidence type="ECO:0000313" key="3">
    <source>
        <dbReference type="EMBL" id="ESP04996.1"/>
    </source>
</evidence>
<dbReference type="RefSeq" id="XP_009044505.1">
    <property type="nucleotide sequence ID" value="XM_009046257.1"/>
</dbReference>
<evidence type="ECO:0000256" key="1">
    <source>
        <dbReference type="SAM" id="MobiDB-lite"/>
    </source>
</evidence>
<reference evidence="3 4" key="1">
    <citation type="journal article" date="2013" name="Nature">
        <title>Insights into bilaterian evolution from three spiralian genomes.</title>
        <authorList>
            <person name="Simakov O."/>
            <person name="Marletaz F."/>
            <person name="Cho S.J."/>
            <person name="Edsinger-Gonzales E."/>
            <person name="Havlak P."/>
            <person name="Hellsten U."/>
            <person name="Kuo D.H."/>
            <person name="Larsson T."/>
            <person name="Lv J."/>
            <person name="Arendt D."/>
            <person name="Savage R."/>
            <person name="Osoegawa K."/>
            <person name="de Jong P."/>
            <person name="Grimwood J."/>
            <person name="Chapman J.A."/>
            <person name="Shapiro H."/>
            <person name="Aerts A."/>
            <person name="Otillar R.P."/>
            <person name="Terry A.Y."/>
            <person name="Boore J.L."/>
            <person name="Grigoriev I.V."/>
            <person name="Lindberg D.R."/>
            <person name="Seaver E.C."/>
            <person name="Weisblat D.A."/>
            <person name="Putnam N.H."/>
            <person name="Rokhsar D.S."/>
        </authorList>
    </citation>
    <scope>NUCLEOTIDE SEQUENCE [LARGE SCALE GENOMIC DNA]</scope>
</reference>
<keyword evidence="2" id="KW-0812">Transmembrane</keyword>
<name>V4BBN6_LOTGI</name>
<feature type="compositionally biased region" description="Basic and acidic residues" evidence="1">
    <location>
        <begin position="390"/>
        <end position="409"/>
    </location>
</feature>
<feature type="transmembrane region" description="Helical" evidence="2">
    <location>
        <begin position="586"/>
        <end position="611"/>
    </location>
</feature>
<dbReference type="CTD" id="20236966"/>
<feature type="transmembrane region" description="Helical" evidence="2">
    <location>
        <begin position="661"/>
        <end position="680"/>
    </location>
</feature>
<evidence type="ECO:0000313" key="4">
    <source>
        <dbReference type="Proteomes" id="UP000030746"/>
    </source>
</evidence>
<feature type="compositionally biased region" description="Basic and acidic residues" evidence="1">
    <location>
        <begin position="101"/>
        <end position="121"/>
    </location>
</feature>
<proteinExistence type="predicted"/>
<feature type="compositionally biased region" description="Basic and acidic residues" evidence="1">
    <location>
        <begin position="217"/>
        <end position="247"/>
    </location>
</feature>
<dbReference type="OrthoDB" id="6161131at2759"/>